<sequence>MKIYHYQLPLRQFLLLAVLICLSFSTVRLLAAYTPLHGVMAAVFSALLWAAIPAKYLNKIHISRFLLLDAVYVGVFISLDAFISGWGLSIAACILASVVYLASNRLLTGLGGRLGMQAFIACVILLGVHTCLQWQ</sequence>
<feature type="transmembrane region" description="Helical" evidence="1">
    <location>
        <begin position="39"/>
        <end position="58"/>
    </location>
</feature>
<keyword evidence="1" id="KW-1133">Transmembrane helix</keyword>
<feature type="transmembrane region" description="Helical" evidence="1">
    <location>
        <begin position="12"/>
        <end position="33"/>
    </location>
</feature>
<proteinExistence type="predicted"/>
<reference evidence="2 3" key="1">
    <citation type="journal article" date="2022" name="Res Sq">
        <title>Evolution of multicellular longitudinally dividing oral cavity symbionts (Neisseriaceae).</title>
        <authorList>
            <person name="Nyongesa S."/>
            <person name="Weber P."/>
            <person name="Bernet E."/>
            <person name="Pullido F."/>
            <person name="Nieckarz M."/>
            <person name="Delaby M."/>
            <person name="Nieves C."/>
            <person name="Viehboeck T."/>
            <person name="Krause N."/>
            <person name="Rivera-Millot A."/>
            <person name="Nakamura A."/>
            <person name="Vischer N."/>
            <person name="VanNieuwenhze M."/>
            <person name="Brun Y."/>
            <person name="Cava F."/>
            <person name="Bulgheresi S."/>
            <person name="Veyrier F."/>
        </authorList>
    </citation>
    <scope>NUCLEOTIDE SEQUENCE [LARGE SCALE GENOMIC DNA]</scope>
    <source>
        <strain evidence="2 3">SN4</strain>
    </source>
</reference>
<keyword evidence="1" id="KW-0812">Transmembrane</keyword>
<dbReference type="RefSeq" id="WP_058355634.1">
    <property type="nucleotide sequence ID" value="NZ_CABKVG010000007.1"/>
</dbReference>
<gene>
    <name evidence="2" type="ORF">LVJ82_02225</name>
</gene>
<organism evidence="2 3">
    <name type="scientific">Vitreoscilla massiliensis</name>
    <dbReference type="NCBI Taxonomy" id="1689272"/>
    <lineage>
        <taxon>Bacteria</taxon>
        <taxon>Pseudomonadati</taxon>
        <taxon>Pseudomonadota</taxon>
        <taxon>Betaproteobacteria</taxon>
        <taxon>Neisseriales</taxon>
        <taxon>Neisseriaceae</taxon>
        <taxon>Vitreoscilla</taxon>
    </lineage>
</organism>
<keyword evidence="1" id="KW-0472">Membrane</keyword>
<dbReference type="Proteomes" id="UP000832011">
    <property type="component" value="Chromosome"/>
</dbReference>
<keyword evidence="3" id="KW-1185">Reference proteome</keyword>
<protein>
    <submittedName>
        <fullName evidence="2">Uncharacterized protein</fullName>
    </submittedName>
</protein>
<feature type="transmembrane region" description="Helical" evidence="1">
    <location>
        <begin position="114"/>
        <end position="132"/>
    </location>
</feature>
<accession>A0ABY4E221</accession>
<evidence type="ECO:0000313" key="3">
    <source>
        <dbReference type="Proteomes" id="UP000832011"/>
    </source>
</evidence>
<evidence type="ECO:0000313" key="2">
    <source>
        <dbReference type="EMBL" id="UOO89828.1"/>
    </source>
</evidence>
<name>A0ABY4E221_9NEIS</name>
<dbReference type="EMBL" id="CP091511">
    <property type="protein sequence ID" value="UOO89828.1"/>
    <property type="molecule type" value="Genomic_DNA"/>
</dbReference>
<evidence type="ECO:0000256" key="1">
    <source>
        <dbReference type="SAM" id="Phobius"/>
    </source>
</evidence>
<feature type="transmembrane region" description="Helical" evidence="1">
    <location>
        <begin position="70"/>
        <end position="102"/>
    </location>
</feature>